<comment type="subcellular location">
    <subcellularLocation>
        <location evidence="6">Cell membrane</location>
        <topology evidence="6">Multi-pass membrane protein</topology>
    </subcellularLocation>
    <subcellularLocation>
        <location evidence="1">Membrane</location>
        <topology evidence="1">Multi-pass membrane protein</topology>
    </subcellularLocation>
</comment>
<dbReference type="EMBL" id="JBHSRF010000034">
    <property type="protein sequence ID" value="MFC6083849.1"/>
    <property type="molecule type" value="Genomic_DNA"/>
</dbReference>
<keyword evidence="6" id="KW-1003">Cell membrane</keyword>
<dbReference type="PANTHER" id="PTHR43229:SF2">
    <property type="entry name" value="NODULATION PROTEIN J"/>
    <property type="match status" value="1"/>
</dbReference>
<evidence type="ECO:0000256" key="3">
    <source>
        <dbReference type="ARBA" id="ARBA00022989"/>
    </source>
</evidence>
<evidence type="ECO:0000256" key="1">
    <source>
        <dbReference type="ARBA" id="ARBA00004141"/>
    </source>
</evidence>
<feature type="transmembrane region" description="Helical" evidence="6">
    <location>
        <begin position="174"/>
        <end position="194"/>
    </location>
</feature>
<keyword evidence="5" id="KW-0046">Antibiotic resistance</keyword>
<protein>
    <recommendedName>
        <fullName evidence="6">Transport permease protein</fullName>
    </recommendedName>
</protein>
<accession>A0ABW1NME5</accession>
<keyword evidence="3 6" id="KW-1133">Transmembrane helix</keyword>
<dbReference type="InterPro" id="IPR013525">
    <property type="entry name" value="ABC2_TM"/>
</dbReference>
<sequence>MSAAGGAGVAAESLLLAGRGVRRFLRSPQQMVHTVVMPLILLFTMLIVFGGVVAGAGGGSYVARLAPAIVMFGAASGSVLTGVGFYLDLNTGLYDRFRTMPISRASPLVGRVLSDLTRVLLTAVASAAAAHLAGFRFERGPLAALAFFGVVLAFGSIFMWIALVIALTVRKVEAIGMLLTAPSTLLLFFSSGFAPKDAFPGFLQPLVGANPLSSAADAAIGLSSGGHPVAGPVTHILCWALAVTAVAAPLAVRLYRRRDLATPG</sequence>
<dbReference type="Pfam" id="PF01061">
    <property type="entry name" value="ABC2_membrane"/>
    <property type="match status" value="1"/>
</dbReference>
<organism evidence="8 9">
    <name type="scientific">Sphaerisporangium aureirubrum</name>
    <dbReference type="NCBI Taxonomy" id="1544736"/>
    <lineage>
        <taxon>Bacteria</taxon>
        <taxon>Bacillati</taxon>
        <taxon>Actinomycetota</taxon>
        <taxon>Actinomycetes</taxon>
        <taxon>Streptosporangiales</taxon>
        <taxon>Streptosporangiaceae</taxon>
        <taxon>Sphaerisporangium</taxon>
    </lineage>
</organism>
<evidence type="ECO:0000256" key="5">
    <source>
        <dbReference type="ARBA" id="ARBA00023251"/>
    </source>
</evidence>
<keyword evidence="9" id="KW-1185">Reference proteome</keyword>
<dbReference type="PANTHER" id="PTHR43229">
    <property type="entry name" value="NODULATION PROTEIN J"/>
    <property type="match status" value="1"/>
</dbReference>
<evidence type="ECO:0000256" key="6">
    <source>
        <dbReference type="RuleBase" id="RU361157"/>
    </source>
</evidence>
<feature type="domain" description="ABC transmembrane type-2" evidence="7">
    <location>
        <begin position="29"/>
        <end position="258"/>
    </location>
</feature>
<gene>
    <name evidence="8" type="ORF">ACFP1K_21965</name>
</gene>
<evidence type="ECO:0000313" key="8">
    <source>
        <dbReference type="EMBL" id="MFC6083849.1"/>
    </source>
</evidence>
<keyword evidence="4 6" id="KW-0472">Membrane</keyword>
<feature type="transmembrane region" description="Helical" evidence="6">
    <location>
        <begin position="142"/>
        <end position="167"/>
    </location>
</feature>
<feature type="transmembrane region" description="Helical" evidence="6">
    <location>
        <begin position="108"/>
        <end position="130"/>
    </location>
</feature>
<comment type="caution">
    <text evidence="8">The sequence shown here is derived from an EMBL/GenBank/DDBJ whole genome shotgun (WGS) entry which is preliminary data.</text>
</comment>
<keyword evidence="2 6" id="KW-0812">Transmembrane</keyword>
<reference evidence="9" key="1">
    <citation type="journal article" date="2019" name="Int. J. Syst. Evol. Microbiol.">
        <title>The Global Catalogue of Microorganisms (GCM) 10K type strain sequencing project: providing services to taxonomists for standard genome sequencing and annotation.</title>
        <authorList>
            <consortium name="The Broad Institute Genomics Platform"/>
            <consortium name="The Broad Institute Genome Sequencing Center for Infectious Disease"/>
            <person name="Wu L."/>
            <person name="Ma J."/>
        </authorList>
    </citation>
    <scope>NUCLEOTIDE SEQUENCE [LARGE SCALE GENOMIC DNA]</scope>
    <source>
        <strain evidence="9">JCM 30346</strain>
    </source>
</reference>
<dbReference type="InterPro" id="IPR000412">
    <property type="entry name" value="ABC_2_transport"/>
</dbReference>
<dbReference type="InterPro" id="IPR051784">
    <property type="entry name" value="Nod_factor_ABC_transporter"/>
</dbReference>
<evidence type="ECO:0000313" key="9">
    <source>
        <dbReference type="Proteomes" id="UP001596137"/>
    </source>
</evidence>
<dbReference type="Proteomes" id="UP001596137">
    <property type="component" value="Unassembled WGS sequence"/>
</dbReference>
<proteinExistence type="inferred from homology"/>
<feature type="transmembrane region" description="Helical" evidence="6">
    <location>
        <begin position="233"/>
        <end position="252"/>
    </location>
</feature>
<evidence type="ECO:0000256" key="2">
    <source>
        <dbReference type="ARBA" id="ARBA00022692"/>
    </source>
</evidence>
<dbReference type="InterPro" id="IPR047817">
    <property type="entry name" value="ABC2_TM_bact-type"/>
</dbReference>
<comment type="similarity">
    <text evidence="6">Belongs to the ABC-2 integral membrane protein family.</text>
</comment>
<dbReference type="PIRSF" id="PIRSF006648">
    <property type="entry name" value="DrrB"/>
    <property type="match status" value="1"/>
</dbReference>
<evidence type="ECO:0000256" key="4">
    <source>
        <dbReference type="ARBA" id="ARBA00023136"/>
    </source>
</evidence>
<feature type="transmembrane region" description="Helical" evidence="6">
    <location>
        <begin position="32"/>
        <end position="53"/>
    </location>
</feature>
<keyword evidence="6" id="KW-0813">Transport</keyword>
<evidence type="ECO:0000259" key="7">
    <source>
        <dbReference type="PROSITE" id="PS51012"/>
    </source>
</evidence>
<name>A0ABW1NME5_9ACTN</name>
<dbReference type="RefSeq" id="WP_380756276.1">
    <property type="nucleotide sequence ID" value="NZ_JBHSRF010000034.1"/>
</dbReference>
<feature type="transmembrane region" description="Helical" evidence="6">
    <location>
        <begin position="65"/>
        <end position="87"/>
    </location>
</feature>
<dbReference type="PROSITE" id="PS51012">
    <property type="entry name" value="ABC_TM2"/>
    <property type="match status" value="1"/>
</dbReference>